<feature type="compositionally biased region" description="Polar residues" evidence="6">
    <location>
        <begin position="7"/>
        <end position="24"/>
    </location>
</feature>
<dbReference type="NCBIfam" id="TIGR00119">
    <property type="entry name" value="acolac_sm"/>
    <property type="match status" value="1"/>
</dbReference>
<dbReference type="GO" id="GO:0009099">
    <property type="term" value="P:L-valine biosynthetic process"/>
    <property type="evidence" value="ECO:0007669"/>
    <property type="project" value="UniProtKB-UniPathway"/>
</dbReference>
<sequence>MSLATLLRSQGLRNAASRTTVRMLSSSSQSNSNKPPRSVDDSTSALEYKKFQRSRPPPLPAAEAPRSRSAEEAVTNILYNTPPPNLQPFKKHILNCLVQNEPGVLSRVSGILAGRGVNIDSLVVCRTEIRDLSRMCIVLKGQDAMVEQARRQLEDLVPVWAVLDYTETSMIQRELLLAKISILGPEYVDDQLTGGPFHEPRREHTKLEREATLAHNFERGTAPDAQPVLTPSEALRLKHQHLHSITVLSKQFGAKVVDVAEHSVIVELTAKSSRVEAFLNLLKPFGILEAARTGIMAMPRTPIRTDEEESALEDGGPIDASLLPPG</sequence>
<dbReference type="InterPro" id="IPR019455">
    <property type="entry name" value="Acetolactate_synth_ssu_C"/>
</dbReference>
<dbReference type="UniPathway" id="UPA00047">
    <property type="reaction ID" value="UER00055"/>
</dbReference>
<comment type="similarity">
    <text evidence="3">Belongs to the acetolactate synthase small subunit family.</text>
</comment>
<dbReference type="FunFam" id="3.30.70.260:FF:000001">
    <property type="entry name" value="Acetolactate synthase, small subunit"/>
    <property type="match status" value="1"/>
</dbReference>
<dbReference type="PANTHER" id="PTHR31242">
    <property type="entry name" value="ACETOLACTATE SYNTHASE SMALL SUBUNIT, MITOCHONDRIAL"/>
    <property type="match status" value="1"/>
</dbReference>
<dbReference type="STRING" id="71717.A0A4Y7TTM3"/>
<dbReference type="InterPro" id="IPR027271">
    <property type="entry name" value="Acetolactate_synth/TF_NikR_C"/>
</dbReference>
<dbReference type="InterPro" id="IPR004789">
    <property type="entry name" value="Acetalactate_synth_ssu"/>
</dbReference>
<keyword evidence="4" id="KW-0028">Amino-acid biosynthesis</keyword>
<feature type="domain" description="ACT" evidence="7">
    <location>
        <begin position="93"/>
        <end position="170"/>
    </location>
</feature>
<dbReference type="OrthoDB" id="2013116at2759"/>
<dbReference type="GO" id="GO:0009097">
    <property type="term" value="P:isoleucine biosynthetic process"/>
    <property type="evidence" value="ECO:0007669"/>
    <property type="project" value="UniProtKB-UniPathway"/>
</dbReference>
<reference evidence="8 9" key="1">
    <citation type="journal article" date="2019" name="Nat. Ecol. Evol.">
        <title>Megaphylogeny resolves global patterns of mushroom evolution.</title>
        <authorList>
            <person name="Varga T."/>
            <person name="Krizsan K."/>
            <person name="Foldi C."/>
            <person name="Dima B."/>
            <person name="Sanchez-Garcia M."/>
            <person name="Sanchez-Ramirez S."/>
            <person name="Szollosi G.J."/>
            <person name="Szarkandi J.G."/>
            <person name="Papp V."/>
            <person name="Albert L."/>
            <person name="Andreopoulos W."/>
            <person name="Angelini C."/>
            <person name="Antonin V."/>
            <person name="Barry K.W."/>
            <person name="Bougher N.L."/>
            <person name="Buchanan P."/>
            <person name="Buyck B."/>
            <person name="Bense V."/>
            <person name="Catcheside P."/>
            <person name="Chovatia M."/>
            <person name="Cooper J."/>
            <person name="Damon W."/>
            <person name="Desjardin D."/>
            <person name="Finy P."/>
            <person name="Geml J."/>
            <person name="Haridas S."/>
            <person name="Hughes K."/>
            <person name="Justo A."/>
            <person name="Karasinski D."/>
            <person name="Kautmanova I."/>
            <person name="Kiss B."/>
            <person name="Kocsube S."/>
            <person name="Kotiranta H."/>
            <person name="LaButti K.M."/>
            <person name="Lechner B.E."/>
            <person name="Liimatainen K."/>
            <person name="Lipzen A."/>
            <person name="Lukacs Z."/>
            <person name="Mihaltcheva S."/>
            <person name="Morgado L.N."/>
            <person name="Niskanen T."/>
            <person name="Noordeloos M.E."/>
            <person name="Ohm R.A."/>
            <person name="Ortiz-Santana B."/>
            <person name="Ovrebo C."/>
            <person name="Racz N."/>
            <person name="Riley R."/>
            <person name="Savchenko A."/>
            <person name="Shiryaev A."/>
            <person name="Soop K."/>
            <person name="Spirin V."/>
            <person name="Szebenyi C."/>
            <person name="Tomsovsky M."/>
            <person name="Tulloss R.E."/>
            <person name="Uehling J."/>
            <person name="Grigoriev I.V."/>
            <person name="Vagvolgyi C."/>
            <person name="Papp T."/>
            <person name="Martin F.M."/>
            <person name="Miettinen O."/>
            <person name="Hibbett D.S."/>
            <person name="Nagy L.G."/>
        </authorList>
    </citation>
    <scope>NUCLEOTIDE SEQUENCE [LARGE SCALE GENOMIC DNA]</scope>
    <source>
        <strain evidence="8 9">FP101781</strain>
    </source>
</reference>
<feature type="region of interest" description="Disordered" evidence="6">
    <location>
        <begin position="306"/>
        <end position="326"/>
    </location>
</feature>
<evidence type="ECO:0000256" key="2">
    <source>
        <dbReference type="ARBA" id="ARBA00005025"/>
    </source>
</evidence>
<gene>
    <name evidence="8" type="ORF">FA13DRAFT_917465</name>
</gene>
<dbReference type="EMBL" id="QPFP01000004">
    <property type="protein sequence ID" value="TEB37537.1"/>
    <property type="molecule type" value="Genomic_DNA"/>
</dbReference>
<dbReference type="PANTHER" id="PTHR31242:SF2">
    <property type="entry name" value="ACETOLACTATE SYNTHASE SMALL SUBUNIT, MITOCHONDRIAL"/>
    <property type="match status" value="1"/>
</dbReference>
<proteinExistence type="inferred from homology"/>
<dbReference type="InterPro" id="IPR002912">
    <property type="entry name" value="ACT_dom"/>
</dbReference>
<dbReference type="GO" id="GO:1990610">
    <property type="term" value="F:acetolactate synthase regulator activity"/>
    <property type="evidence" value="ECO:0007669"/>
    <property type="project" value="InterPro"/>
</dbReference>
<evidence type="ECO:0000313" key="8">
    <source>
        <dbReference type="EMBL" id="TEB37537.1"/>
    </source>
</evidence>
<dbReference type="GO" id="GO:0042645">
    <property type="term" value="C:mitochondrial nucleoid"/>
    <property type="evidence" value="ECO:0007669"/>
    <property type="project" value="TreeGrafter"/>
</dbReference>
<evidence type="ECO:0000256" key="5">
    <source>
        <dbReference type="ARBA" id="ARBA00023304"/>
    </source>
</evidence>
<organism evidence="8 9">
    <name type="scientific">Coprinellus micaceus</name>
    <name type="common">Glistening ink-cap mushroom</name>
    <name type="synonym">Coprinus micaceus</name>
    <dbReference type="NCBI Taxonomy" id="71717"/>
    <lineage>
        <taxon>Eukaryota</taxon>
        <taxon>Fungi</taxon>
        <taxon>Dikarya</taxon>
        <taxon>Basidiomycota</taxon>
        <taxon>Agaricomycotina</taxon>
        <taxon>Agaricomycetes</taxon>
        <taxon>Agaricomycetidae</taxon>
        <taxon>Agaricales</taxon>
        <taxon>Agaricineae</taxon>
        <taxon>Psathyrellaceae</taxon>
        <taxon>Coprinellus</taxon>
    </lineage>
</organism>
<dbReference type="InterPro" id="IPR053050">
    <property type="entry name" value="ALS_regulatory_subunit"/>
</dbReference>
<evidence type="ECO:0000256" key="3">
    <source>
        <dbReference type="ARBA" id="ARBA00006341"/>
    </source>
</evidence>
<feature type="region of interest" description="Disordered" evidence="6">
    <location>
        <begin position="1"/>
        <end position="68"/>
    </location>
</feature>
<dbReference type="PROSITE" id="PS51671">
    <property type="entry name" value="ACT"/>
    <property type="match status" value="1"/>
</dbReference>
<keyword evidence="9" id="KW-1185">Reference proteome</keyword>
<dbReference type="Gene3D" id="3.30.70.260">
    <property type="match status" value="1"/>
</dbReference>
<comment type="caution">
    <text evidence="8">The sequence shown here is derived from an EMBL/GenBank/DDBJ whole genome shotgun (WGS) entry which is preliminary data.</text>
</comment>
<dbReference type="Gene3D" id="3.30.70.1150">
    <property type="entry name" value="ACT-like. Chain A, domain 2"/>
    <property type="match status" value="1"/>
</dbReference>
<evidence type="ECO:0000256" key="4">
    <source>
        <dbReference type="ARBA" id="ARBA00022605"/>
    </source>
</evidence>
<evidence type="ECO:0000256" key="6">
    <source>
        <dbReference type="SAM" id="MobiDB-lite"/>
    </source>
</evidence>
<comment type="pathway">
    <text evidence="2">Amino-acid biosynthesis; L-valine biosynthesis; L-valine from pyruvate: step 1/4.</text>
</comment>
<comment type="pathway">
    <text evidence="1">Amino-acid biosynthesis; L-isoleucine biosynthesis; L-isoleucine from 2-oxobutanoate: step 1/4.</text>
</comment>
<accession>A0A4Y7TTM3</accession>
<dbReference type="GO" id="GO:0005948">
    <property type="term" value="C:acetolactate synthase complex"/>
    <property type="evidence" value="ECO:0007669"/>
    <property type="project" value="TreeGrafter"/>
</dbReference>
<dbReference type="InterPro" id="IPR039557">
    <property type="entry name" value="AHAS_ACT"/>
</dbReference>
<dbReference type="Proteomes" id="UP000298030">
    <property type="component" value="Unassembled WGS sequence"/>
</dbReference>
<dbReference type="AlphaFoldDB" id="A0A4Y7TTM3"/>
<dbReference type="UniPathway" id="UPA00049">
    <property type="reaction ID" value="UER00059"/>
</dbReference>
<dbReference type="CDD" id="cd04878">
    <property type="entry name" value="ACT_AHAS"/>
    <property type="match status" value="1"/>
</dbReference>
<dbReference type="InterPro" id="IPR045865">
    <property type="entry name" value="ACT-like_dom_sf"/>
</dbReference>
<evidence type="ECO:0000313" key="9">
    <source>
        <dbReference type="Proteomes" id="UP000298030"/>
    </source>
</evidence>
<dbReference type="Pfam" id="PF10369">
    <property type="entry name" value="ALS_ss_C"/>
    <property type="match status" value="1"/>
</dbReference>
<dbReference type="SUPFAM" id="SSF55021">
    <property type="entry name" value="ACT-like"/>
    <property type="match status" value="2"/>
</dbReference>
<keyword evidence="5" id="KW-0100">Branched-chain amino acid biosynthesis</keyword>
<evidence type="ECO:0000256" key="1">
    <source>
        <dbReference type="ARBA" id="ARBA00004974"/>
    </source>
</evidence>
<protein>
    <submittedName>
        <fullName evidence="8">Acetolactate synthase</fullName>
    </submittedName>
</protein>
<dbReference type="InterPro" id="IPR054480">
    <property type="entry name" value="AHAS_small-like_ACT"/>
</dbReference>
<dbReference type="Pfam" id="PF22629">
    <property type="entry name" value="ACT_AHAS_ss"/>
    <property type="match status" value="1"/>
</dbReference>
<evidence type="ECO:0000259" key="7">
    <source>
        <dbReference type="PROSITE" id="PS51671"/>
    </source>
</evidence>
<name>A0A4Y7TTM3_COPMI</name>